<dbReference type="InterPro" id="IPR021109">
    <property type="entry name" value="Peptidase_aspartic_dom_sf"/>
</dbReference>
<evidence type="ECO:0000256" key="3">
    <source>
        <dbReference type="ARBA" id="ARBA00022750"/>
    </source>
</evidence>
<dbReference type="GO" id="GO:0006508">
    <property type="term" value="P:proteolysis"/>
    <property type="evidence" value="ECO:0007669"/>
    <property type="project" value="UniProtKB-KW"/>
</dbReference>
<evidence type="ECO:0000256" key="1">
    <source>
        <dbReference type="ARBA" id="ARBA00007447"/>
    </source>
</evidence>
<keyword evidence="5" id="KW-0325">Glycoprotein</keyword>
<keyword evidence="3 9" id="KW-0064">Aspartyl protease</keyword>
<dbReference type="Gene3D" id="2.40.70.10">
    <property type="entry name" value="Acid Proteases"/>
    <property type="match status" value="2"/>
</dbReference>
<keyword evidence="2 9" id="KW-0645">Protease</keyword>
<evidence type="ECO:0000256" key="4">
    <source>
        <dbReference type="ARBA" id="ARBA00022801"/>
    </source>
</evidence>
<evidence type="ECO:0000313" key="13">
    <source>
        <dbReference type="Proteomes" id="UP000016933"/>
    </source>
</evidence>
<reference evidence="12 13" key="2">
    <citation type="journal article" date="2012" name="PLoS Pathog.">
        <title>Diverse lifestyles and strategies of plant pathogenesis encoded in the genomes of eighteen Dothideomycetes fungi.</title>
        <authorList>
            <person name="Ohm R.A."/>
            <person name="Feau N."/>
            <person name="Henrissat B."/>
            <person name="Schoch C.L."/>
            <person name="Horwitz B.A."/>
            <person name="Barry K.W."/>
            <person name="Condon B.J."/>
            <person name="Copeland A.C."/>
            <person name="Dhillon B."/>
            <person name="Glaser F."/>
            <person name="Hesse C.N."/>
            <person name="Kosti I."/>
            <person name="LaButti K."/>
            <person name="Lindquist E.A."/>
            <person name="Lucas S."/>
            <person name="Salamov A.A."/>
            <person name="Bradshaw R.E."/>
            <person name="Ciuffetti L."/>
            <person name="Hamelin R.C."/>
            <person name="Kema G.H.J."/>
            <person name="Lawrence C."/>
            <person name="Scott J.A."/>
            <person name="Spatafora J.W."/>
            <person name="Turgeon B.G."/>
            <person name="de Wit P.J.G.M."/>
            <person name="Zhong S."/>
            <person name="Goodwin S.B."/>
            <person name="Grigoriev I.V."/>
        </authorList>
    </citation>
    <scope>NUCLEOTIDE SEQUENCE [LARGE SCALE GENOMIC DNA]</scope>
    <source>
        <strain evidence="13">NZE10 / CBS 128990</strain>
    </source>
</reference>
<dbReference type="EMBL" id="KB446536">
    <property type="protein sequence ID" value="EME47325.1"/>
    <property type="molecule type" value="Genomic_DNA"/>
</dbReference>
<accession>N1PY44</accession>
<feature type="domain" description="Peptidase A1" evidence="11">
    <location>
        <begin position="85"/>
        <end position="395"/>
    </location>
</feature>
<evidence type="ECO:0000256" key="7">
    <source>
        <dbReference type="PIRSR" id="PIRSR601461-1"/>
    </source>
</evidence>
<keyword evidence="4 9" id="KW-0378">Hydrolase</keyword>
<dbReference type="InterPro" id="IPR001461">
    <property type="entry name" value="Aspartic_peptidase_A1"/>
</dbReference>
<dbReference type="PROSITE" id="PS00141">
    <property type="entry name" value="ASP_PROTEASE"/>
    <property type="match status" value="2"/>
</dbReference>
<dbReference type="SUPFAM" id="SSF50630">
    <property type="entry name" value="Acid proteases"/>
    <property type="match status" value="1"/>
</dbReference>
<keyword evidence="13" id="KW-1185">Reference proteome</keyword>
<reference evidence="13" key="1">
    <citation type="journal article" date="2012" name="PLoS Genet.">
        <title>The genomes of the fungal plant pathogens Cladosporium fulvum and Dothistroma septosporum reveal adaptation to different hosts and lifestyles but also signatures of common ancestry.</title>
        <authorList>
            <person name="de Wit P.J.G.M."/>
            <person name="van der Burgt A."/>
            <person name="Oekmen B."/>
            <person name="Stergiopoulos I."/>
            <person name="Abd-Elsalam K.A."/>
            <person name="Aerts A.L."/>
            <person name="Bahkali A.H."/>
            <person name="Beenen H.G."/>
            <person name="Chettri P."/>
            <person name="Cox M.P."/>
            <person name="Datema E."/>
            <person name="de Vries R.P."/>
            <person name="Dhillon B."/>
            <person name="Ganley A.R."/>
            <person name="Griffiths S.A."/>
            <person name="Guo Y."/>
            <person name="Hamelin R.C."/>
            <person name="Henrissat B."/>
            <person name="Kabir M.S."/>
            <person name="Jashni M.K."/>
            <person name="Kema G."/>
            <person name="Klaubauf S."/>
            <person name="Lapidus A."/>
            <person name="Levasseur A."/>
            <person name="Lindquist E."/>
            <person name="Mehrabi R."/>
            <person name="Ohm R.A."/>
            <person name="Owen T.J."/>
            <person name="Salamov A."/>
            <person name="Schwelm A."/>
            <person name="Schijlen E."/>
            <person name="Sun H."/>
            <person name="van den Burg H.A."/>
            <person name="van Ham R.C.H.J."/>
            <person name="Zhang S."/>
            <person name="Goodwin S.B."/>
            <person name="Grigoriev I.V."/>
            <person name="Collemare J."/>
            <person name="Bradshaw R.E."/>
        </authorList>
    </citation>
    <scope>NUCLEOTIDE SEQUENCE [LARGE SCALE GENOMIC DNA]</scope>
    <source>
        <strain evidence="13">NZE10 / CBS 128990</strain>
    </source>
</reference>
<feature type="signal peptide" evidence="10">
    <location>
        <begin position="1"/>
        <end position="16"/>
    </location>
</feature>
<dbReference type="FunFam" id="2.40.70.10:FF:000026">
    <property type="entry name" value="Endothiapepsin"/>
    <property type="match status" value="1"/>
</dbReference>
<evidence type="ECO:0000259" key="11">
    <source>
        <dbReference type="PROSITE" id="PS51767"/>
    </source>
</evidence>
<organism evidence="12 13">
    <name type="scientific">Dothistroma septosporum (strain NZE10 / CBS 128990)</name>
    <name type="common">Red band needle blight fungus</name>
    <name type="synonym">Mycosphaerella pini</name>
    <dbReference type="NCBI Taxonomy" id="675120"/>
    <lineage>
        <taxon>Eukaryota</taxon>
        <taxon>Fungi</taxon>
        <taxon>Dikarya</taxon>
        <taxon>Ascomycota</taxon>
        <taxon>Pezizomycotina</taxon>
        <taxon>Dothideomycetes</taxon>
        <taxon>Dothideomycetidae</taxon>
        <taxon>Mycosphaerellales</taxon>
        <taxon>Mycosphaerellaceae</taxon>
        <taxon>Dothistroma</taxon>
    </lineage>
</organism>
<evidence type="ECO:0000256" key="2">
    <source>
        <dbReference type="ARBA" id="ARBA00022670"/>
    </source>
</evidence>
<comment type="function">
    <text evidence="6">Secreted aspartic endopeptidase that allows assimilation of proteinaceous substrates. The scissile peptide bond is attacked by a nucleophilic water molecule activated by two aspartic residues in the active site. Shows a broad primary substrate specificity. Favors hydrophobic residues at the P1 and P1' positions.</text>
</comment>
<evidence type="ECO:0000256" key="5">
    <source>
        <dbReference type="ARBA" id="ARBA00023180"/>
    </source>
</evidence>
<protein>
    <recommendedName>
        <fullName evidence="11">Peptidase A1 domain-containing protein</fullName>
    </recommendedName>
</protein>
<sequence length="397" mass="41582">MHFALASAALVASALAAPAELVGRSTFQVAQVPAGKVVKNGPISMHKTYQKYAKFGAVAPADVKAAAAAQQGSVAANPEQYDQSYLCPVSVGGKTLNLDFDTGSADLWVFSSLMPRSEQSGHSIYSPSSSAKKLSGYTWNITYGDGSGASGTVYADKVVVGGVTATSQAVEAATSVSAQFTQDSDNDGLLGLAFSSINTVEPRQQTTFFDTVKSSLSKKLFTCDLKAGAAGTYDFGYIDSSKYTGSIAYVPVSTSNGFWEFNAGGYSIGDDDSASGDSIGDAIADTGTTLLYLPDDVTTDYYNNVDGAQYDQSQGGYTMPCNTEVPSFNVEIGSQTFVVPGDYINYAPIDQSGETCFGGIQSNSGIGFTIFGDIFLKSVFVVFDQTQSSPRLGFAEQ</sequence>
<proteinExistence type="inferred from homology"/>
<gene>
    <name evidence="12" type="ORF">DOTSEDRAFT_69301</name>
</gene>
<dbReference type="STRING" id="675120.N1PY44"/>
<evidence type="ECO:0000313" key="12">
    <source>
        <dbReference type="EMBL" id="EME47325.1"/>
    </source>
</evidence>
<dbReference type="PRINTS" id="PR00792">
    <property type="entry name" value="PEPSIN"/>
</dbReference>
<dbReference type="InterPro" id="IPR033121">
    <property type="entry name" value="PEPTIDASE_A1"/>
</dbReference>
<dbReference type="CDD" id="cd06097">
    <property type="entry name" value="Aspergillopepsin_like"/>
    <property type="match status" value="1"/>
</dbReference>
<dbReference type="eggNOG" id="KOG1339">
    <property type="taxonomic scope" value="Eukaryota"/>
</dbReference>
<dbReference type="InterPro" id="IPR001969">
    <property type="entry name" value="Aspartic_peptidase_AS"/>
</dbReference>
<feature type="active site" evidence="7">
    <location>
        <position position="101"/>
    </location>
</feature>
<dbReference type="PANTHER" id="PTHR47966:SF2">
    <property type="entry name" value="ASPERGILLOPEPSIN-1-RELATED"/>
    <property type="match status" value="1"/>
</dbReference>
<dbReference type="AlphaFoldDB" id="N1PY44"/>
<dbReference type="Proteomes" id="UP000016933">
    <property type="component" value="Unassembled WGS sequence"/>
</dbReference>
<name>N1PY44_DOTSN</name>
<dbReference type="GO" id="GO:0004190">
    <property type="term" value="F:aspartic-type endopeptidase activity"/>
    <property type="evidence" value="ECO:0007669"/>
    <property type="project" value="UniProtKB-KW"/>
</dbReference>
<dbReference type="InterPro" id="IPR034163">
    <property type="entry name" value="Aspergillopepsin-like_cat_dom"/>
</dbReference>
<feature type="active site" evidence="7">
    <location>
        <position position="285"/>
    </location>
</feature>
<keyword evidence="8" id="KW-1015">Disulfide bond</keyword>
<keyword evidence="10" id="KW-0732">Signal</keyword>
<dbReference type="OrthoDB" id="2747330at2759"/>
<evidence type="ECO:0000256" key="8">
    <source>
        <dbReference type="PIRSR" id="PIRSR601461-2"/>
    </source>
</evidence>
<feature type="disulfide bond" evidence="8">
    <location>
        <begin position="321"/>
        <end position="356"/>
    </location>
</feature>
<dbReference type="PANTHER" id="PTHR47966">
    <property type="entry name" value="BETA-SITE APP-CLEAVING ENZYME, ISOFORM A-RELATED"/>
    <property type="match status" value="1"/>
</dbReference>
<feature type="chain" id="PRO_5004110314" description="Peptidase A1 domain-containing protein" evidence="10">
    <location>
        <begin position="17"/>
        <end position="397"/>
    </location>
</feature>
<evidence type="ECO:0000256" key="9">
    <source>
        <dbReference type="RuleBase" id="RU000454"/>
    </source>
</evidence>
<dbReference type="FunFam" id="2.40.70.10:FF:000024">
    <property type="entry name" value="Endothiapepsin"/>
    <property type="match status" value="1"/>
</dbReference>
<dbReference type="HOGENOM" id="CLU_013253_0_1_1"/>
<evidence type="ECO:0000256" key="10">
    <source>
        <dbReference type="SAM" id="SignalP"/>
    </source>
</evidence>
<dbReference type="OMA" id="DEEYIGN"/>
<dbReference type="Pfam" id="PF00026">
    <property type="entry name" value="Asp"/>
    <property type="match status" value="1"/>
</dbReference>
<comment type="similarity">
    <text evidence="1 9">Belongs to the peptidase A1 family.</text>
</comment>
<evidence type="ECO:0000256" key="6">
    <source>
        <dbReference type="ARBA" id="ARBA00055396"/>
    </source>
</evidence>
<dbReference type="PROSITE" id="PS51767">
    <property type="entry name" value="PEPTIDASE_A1"/>
    <property type="match status" value="1"/>
</dbReference>